<name>X1ISB0_9ZZZZ</name>
<dbReference type="EMBL" id="BARU01038500">
    <property type="protein sequence ID" value="GAH85346.1"/>
    <property type="molecule type" value="Genomic_DNA"/>
</dbReference>
<comment type="caution">
    <text evidence="1">The sequence shown here is derived from an EMBL/GenBank/DDBJ whole genome shotgun (WGS) entry which is preliminary data.</text>
</comment>
<protein>
    <submittedName>
        <fullName evidence="1">Uncharacterized protein</fullName>
    </submittedName>
</protein>
<feature type="non-terminal residue" evidence="1">
    <location>
        <position position="53"/>
    </location>
</feature>
<dbReference type="AlphaFoldDB" id="X1ISB0"/>
<gene>
    <name evidence="1" type="ORF">S03H2_59835</name>
</gene>
<evidence type="ECO:0000313" key="1">
    <source>
        <dbReference type="EMBL" id="GAH85346.1"/>
    </source>
</evidence>
<proteinExistence type="predicted"/>
<reference evidence="1" key="1">
    <citation type="journal article" date="2014" name="Front. Microbiol.">
        <title>High frequency of phylogenetically diverse reductive dehalogenase-homologous genes in deep subseafloor sedimentary metagenomes.</title>
        <authorList>
            <person name="Kawai M."/>
            <person name="Futagami T."/>
            <person name="Toyoda A."/>
            <person name="Takaki Y."/>
            <person name="Nishi S."/>
            <person name="Hori S."/>
            <person name="Arai W."/>
            <person name="Tsubouchi T."/>
            <person name="Morono Y."/>
            <person name="Uchiyama I."/>
            <person name="Ito T."/>
            <person name="Fujiyama A."/>
            <person name="Inagaki F."/>
            <person name="Takami H."/>
        </authorList>
    </citation>
    <scope>NUCLEOTIDE SEQUENCE</scope>
    <source>
        <strain evidence="1">Expedition CK06-06</strain>
    </source>
</reference>
<sequence>MRAKDELLKEFDSKELERVDDVGLFHKSDQLRLEVLIDIRDILEKELKRIDTT</sequence>
<organism evidence="1">
    <name type="scientific">marine sediment metagenome</name>
    <dbReference type="NCBI Taxonomy" id="412755"/>
    <lineage>
        <taxon>unclassified sequences</taxon>
        <taxon>metagenomes</taxon>
        <taxon>ecological metagenomes</taxon>
    </lineage>
</organism>
<accession>X1ISB0</accession>